<name>A0A8D8DEZ6_CULPI</name>
<accession>A0A8D8DEZ6</accession>
<organism evidence="1">
    <name type="scientific">Culex pipiens</name>
    <name type="common">House mosquito</name>
    <dbReference type="NCBI Taxonomy" id="7175"/>
    <lineage>
        <taxon>Eukaryota</taxon>
        <taxon>Metazoa</taxon>
        <taxon>Ecdysozoa</taxon>
        <taxon>Arthropoda</taxon>
        <taxon>Hexapoda</taxon>
        <taxon>Insecta</taxon>
        <taxon>Pterygota</taxon>
        <taxon>Neoptera</taxon>
        <taxon>Endopterygota</taxon>
        <taxon>Diptera</taxon>
        <taxon>Nematocera</taxon>
        <taxon>Culicoidea</taxon>
        <taxon>Culicidae</taxon>
        <taxon>Culicinae</taxon>
        <taxon>Culicini</taxon>
        <taxon>Culex</taxon>
        <taxon>Culex</taxon>
    </lineage>
</organism>
<dbReference type="AlphaFoldDB" id="A0A8D8DEZ6"/>
<dbReference type="EMBL" id="HBUE01163807">
    <property type="protein sequence ID" value="CAG6511554.1"/>
    <property type="molecule type" value="Transcribed_RNA"/>
</dbReference>
<reference evidence="1" key="1">
    <citation type="submission" date="2021-05" db="EMBL/GenBank/DDBJ databases">
        <authorList>
            <person name="Alioto T."/>
            <person name="Alioto T."/>
            <person name="Gomez Garrido J."/>
        </authorList>
    </citation>
    <scope>NUCLEOTIDE SEQUENCE</scope>
</reference>
<protein>
    <submittedName>
        <fullName evidence="1">(northern house mosquito) hypothetical protein</fullName>
    </submittedName>
</protein>
<dbReference type="EMBL" id="HBUE01269053">
    <property type="protein sequence ID" value="CAG6562985.1"/>
    <property type="molecule type" value="Transcribed_RNA"/>
</dbReference>
<sequence>MHHLSRRAANIDPVAQLQRGIEGVISYVNHTLEQSGPQLPHRHPGFGRQLFRGEFQLCRFHLNVKENLWKQDCVTFVRIQYSHLDRISHRRDASDFVKVAHVIVKVILQVNANLQTIFYGLLAFEELG</sequence>
<proteinExistence type="predicted"/>
<evidence type="ECO:0000313" key="1">
    <source>
        <dbReference type="EMBL" id="CAG6511554.1"/>
    </source>
</evidence>